<sequence>MHPDGYIPAPKRREFFKLLAIKLLTIETFPGAIGLKQRENQPAQIADCLPQAFNPNQY</sequence>
<keyword evidence="2" id="KW-1185">Reference proteome</keyword>
<comment type="caution">
    <text evidence="1">The sequence shown here is derived from an EMBL/GenBank/DDBJ whole genome shotgun (WGS) entry which is preliminary data.</text>
</comment>
<dbReference type="RefSeq" id="WP_261236970.1">
    <property type="nucleotide sequence ID" value="NZ_JAMXFA010000040.1"/>
</dbReference>
<accession>A0ABT2ND33</accession>
<evidence type="ECO:0000313" key="1">
    <source>
        <dbReference type="EMBL" id="MCT7980605.1"/>
    </source>
</evidence>
<name>A0ABT2ND33_9CYAN</name>
<dbReference type="Proteomes" id="UP001525961">
    <property type="component" value="Unassembled WGS sequence"/>
</dbReference>
<evidence type="ECO:0000313" key="2">
    <source>
        <dbReference type="Proteomes" id="UP001525961"/>
    </source>
</evidence>
<protein>
    <submittedName>
        <fullName evidence="1">Uncharacterized protein</fullName>
    </submittedName>
</protein>
<reference evidence="1 2" key="1">
    <citation type="journal article" date="2022" name="Front. Microbiol.">
        <title>High genomic differentiation and limited gene flow indicate recent cryptic speciation within the genus Laspinema (cyanobacteria).</title>
        <authorList>
            <person name="Stanojkovic A."/>
            <person name="Skoupy S."/>
            <person name="Skaloud P."/>
            <person name="Dvorak P."/>
        </authorList>
    </citation>
    <scope>NUCLEOTIDE SEQUENCE [LARGE SCALE GENOMIC DNA]</scope>
    <source>
        <strain evidence="1 2">D3b</strain>
    </source>
</reference>
<proteinExistence type="predicted"/>
<gene>
    <name evidence="1" type="ORF">NG792_23040</name>
</gene>
<dbReference type="EMBL" id="JAMXFA010000040">
    <property type="protein sequence ID" value="MCT7980605.1"/>
    <property type="molecule type" value="Genomic_DNA"/>
</dbReference>
<organism evidence="1 2">
    <name type="scientific">Laspinema olomoucense D3b</name>
    <dbReference type="NCBI Taxonomy" id="2953688"/>
    <lineage>
        <taxon>Bacteria</taxon>
        <taxon>Bacillati</taxon>
        <taxon>Cyanobacteriota</taxon>
        <taxon>Cyanophyceae</taxon>
        <taxon>Oscillatoriophycideae</taxon>
        <taxon>Oscillatoriales</taxon>
        <taxon>Laspinemataceae</taxon>
        <taxon>Laspinema</taxon>
        <taxon>Laspinema olomoucense</taxon>
    </lineage>
</organism>